<sequence length="138" mass="14672">MHQRLLIAISFIAACALSTGASGQKVYRCGNTYSQTPCGGDKTLDTTSPNATSAAARRQAVDKENKRQMEAAKAMEKARLAQEAEALKRHQAELKAIEEEKTKAAKGATGAAVSTQAPLKNKKPPEFFTAKEAPAAKP</sequence>
<evidence type="ECO:0000256" key="2">
    <source>
        <dbReference type="SAM" id="SignalP"/>
    </source>
</evidence>
<proteinExistence type="predicted"/>
<feature type="region of interest" description="Disordered" evidence="1">
    <location>
        <begin position="42"/>
        <end position="66"/>
    </location>
</feature>
<dbReference type="RefSeq" id="WP_313867491.1">
    <property type="nucleotide sequence ID" value="NZ_CP132507.1"/>
</dbReference>
<feature type="signal peptide" evidence="2">
    <location>
        <begin position="1"/>
        <end position="21"/>
    </location>
</feature>
<accession>A0ABZ0AYV3</accession>
<organism evidence="3 4">
    <name type="scientific">Rhodoferax mekongensis</name>
    <dbReference type="NCBI Taxonomy" id="3068341"/>
    <lineage>
        <taxon>Bacteria</taxon>
        <taxon>Pseudomonadati</taxon>
        <taxon>Pseudomonadota</taxon>
        <taxon>Betaproteobacteria</taxon>
        <taxon>Burkholderiales</taxon>
        <taxon>Comamonadaceae</taxon>
        <taxon>Rhodoferax</taxon>
    </lineage>
</organism>
<dbReference type="Proteomes" id="UP001302257">
    <property type="component" value="Chromosome"/>
</dbReference>
<reference evidence="3 4" key="1">
    <citation type="submission" date="2023-08" db="EMBL/GenBank/DDBJ databases">
        <title>Rhodoferax potami sp. nov. and Rhodoferax mekongensis sp. nov., isolated from the Mekong River in Thailand.</title>
        <authorList>
            <person name="Kitikhun S."/>
            <person name="Charoenyingcharoen P."/>
            <person name="Siriarchawattana P."/>
            <person name="Likhitrattanapisal S."/>
            <person name="Nilsakha T."/>
            <person name="Chanpet A."/>
            <person name="Rattanawaree P."/>
            <person name="Ingsriswang S."/>
        </authorList>
    </citation>
    <scope>NUCLEOTIDE SEQUENCE [LARGE SCALE GENOMIC DNA]</scope>
    <source>
        <strain evidence="3 4">TBRC 17307</strain>
    </source>
</reference>
<feature type="region of interest" description="Disordered" evidence="1">
    <location>
        <begin position="100"/>
        <end position="138"/>
    </location>
</feature>
<dbReference type="PROSITE" id="PS51257">
    <property type="entry name" value="PROKAR_LIPOPROTEIN"/>
    <property type="match status" value="1"/>
</dbReference>
<evidence type="ECO:0008006" key="5">
    <source>
        <dbReference type="Google" id="ProtNLM"/>
    </source>
</evidence>
<evidence type="ECO:0000256" key="1">
    <source>
        <dbReference type="SAM" id="MobiDB-lite"/>
    </source>
</evidence>
<keyword evidence="4" id="KW-1185">Reference proteome</keyword>
<name>A0ABZ0AYV3_9BURK</name>
<dbReference type="EMBL" id="CP132507">
    <property type="protein sequence ID" value="WNO04660.1"/>
    <property type="molecule type" value="Genomic_DNA"/>
</dbReference>
<protein>
    <recommendedName>
        <fullName evidence="5">DUF4124 domain-containing protein</fullName>
    </recommendedName>
</protein>
<feature type="chain" id="PRO_5046999280" description="DUF4124 domain-containing protein" evidence="2">
    <location>
        <begin position="22"/>
        <end position="138"/>
    </location>
</feature>
<gene>
    <name evidence="3" type="ORF">RAN89_17495</name>
</gene>
<keyword evidence="2" id="KW-0732">Signal</keyword>
<evidence type="ECO:0000313" key="3">
    <source>
        <dbReference type="EMBL" id="WNO04660.1"/>
    </source>
</evidence>
<evidence type="ECO:0000313" key="4">
    <source>
        <dbReference type="Proteomes" id="UP001302257"/>
    </source>
</evidence>